<dbReference type="PANTHER" id="PTHR36115">
    <property type="entry name" value="PROLINE-RICH ANTIGEN HOMOLOG-RELATED"/>
    <property type="match status" value="1"/>
</dbReference>
<dbReference type="STRING" id="156980.SAMN04489745_2774"/>
<keyword evidence="5 7" id="KW-0472">Membrane</keyword>
<feature type="region of interest" description="Disordered" evidence="6">
    <location>
        <begin position="38"/>
        <end position="63"/>
    </location>
</feature>
<feature type="region of interest" description="Disordered" evidence="6">
    <location>
        <begin position="287"/>
        <end position="398"/>
    </location>
</feature>
<dbReference type="Pfam" id="PF06271">
    <property type="entry name" value="RDD"/>
    <property type="match status" value="1"/>
</dbReference>
<dbReference type="AlphaFoldDB" id="A0A1H4S7U3"/>
<dbReference type="RefSeq" id="WP_066215052.1">
    <property type="nucleotide sequence ID" value="NZ_FNSN01000003.1"/>
</dbReference>
<evidence type="ECO:0000256" key="6">
    <source>
        <dbReference type="SAM" id="MobiDB-lite"/>
    </source>
</evidence>
<feature type="compositionally biased region" description="Low complexity" evidence="6">
    <location>
        <begin position="40"/>
        <end position="60"/>
    </location>
</feature>
<proteinExistence type="predicted"/>
<keyword evidence="4 7" id="KW-1133">Transmembrane helix</keyword>
<feature type="compositionally biased region" description="Low complexity" evidence="6">
    <location>
        <begin position="290"/>
        <end position="316"/>
    </location>
</feature>
<dbReference type="InterPro" id="IPR051791">
    <property type="entry name" value="Pra-immunoreactive"/>
</dbReference>
<gene>
    <name evidence="9" type="ORF">SAMN04489745_2774</name>
</gene>
<keyword evidence="3 7" id="KW-0812">Transmembrane</keyword>
<evidence type="ECO:0000256" key="5">
    <source>
        <dbReference type="ARBA" id="ARBA00023136"/>
    </source>
</evidence>
<evidence type="ECO:0000256" key="4">
    <source>
        <dbReference type="ARBA" id="ARBA00022989"/>
    </source>
</evidence>
<evidence type="ECO:0000259" key="8">
    <source>
        <dbReference type="Pfam" id="PF06271"/>
    </source>
</evidence>
<keyword evidence="2" id="KW-1003">Cell membrane</keyword>
<dbReference type="InterPro" id="IPR008984">
    <property type="entry name" value="SMAD_FHA_dom_sf"/>
</dbReference>
<evidence type="ECO:0000256" key="3">
    <source>
        <dbReference type="ARBA" id="ARBA00022692"/>
    </source>
</evidence>
<dbReference type="CDD" id="cd00060">
    <property type="entry name" value="FHA"/>
    <property type="match status" value="1"/>
</dbReference>
<keyword evidence="10" id="KW-1185">Reference proteome</keyword>
<evidence type="ECO:0000256" key="2">
    <source>
        <dbReference type="ARBA" id="ARBA00022475"/>
    </source>
</evidence>
<dbReference type="SUPFAM" id="SSF49879">
    <property type="entry name" value="SMAD/FHA domain"/>
    <property type="match status" value="1"/>
</dbReference>
<dbReference type="Gene3D" id="2.60.200.20">
    <property type="match status" value="1"/>
</dbReference>
<feature type="transmembrane region" description="Helical" evidence="7">
    <location>
        <begin position="130"/>
        <end position="151"/>
    </location>
</feature>
<evidence type="ECO:0000313" key="9">
    <source>
        <dbReference type="EMBL" id="SEC40074.1"/>
    </source>
</evidence>
<evidence type="ECO:0000313" key="10">
    <source>
        <dbReference type="Proteomes" id="UP000182652"/>
    </source>
</evidence>
<comment type="subcellular location">
    <subcellularLocation>
        <location evidence="1">Cell membrane</location>
        <topology evidence="1">Multi-pass membrane protein</topology>
    </subcellularLocation>
</comment>
<dbReference type="GO" id="GO:0005886">
    <property type="term" value="C:plasma membrane"/>
    <property type="evidence" value="ECO:0007669"/>
    <property type="project" value="UniProtKB-SubCell"/>
</dbReference>
<reference evidence="9 10" key="1">
    <citation type="submission" date="2016-10" db="EMBL/GenBank/DDBJ databases">
        <authorList>
            <person name="de Groot N.N."/>
        </authorList>
    </citation>
    <scope>NUCLEOTIDE SEQUENCE [LARGE SCALE GENOMIC DNA]</scope>
    <source>
        <strain evidence="9 10">DSM 10495</strain>
    </source>
</reference>
<feature type="transmembrane region" description="Helical" evidence="7">
    <location>
        <begin position="213"/>
        <end position="235"/>
    </location>
</feature>
<evidence type="ECO:0000256" key="7">
    <source>
        <dbReference type="SAM" id="Phobius"/>
    </source>
</evidence>
<feature type="compositionally biased region" description="Low complexity" evidence="6">
    <location>
        <begin position="368"/>
        <end position="389"/>
    </location>
</feature>
<dbReference type="EMBL" id="FNSN01000003">
    <property type="protein sequence ID" value="SEC40074.1"/>
    <property type="molecule type" value="Genomic_DNA"/>
</dbReference>
<feature type="domain" description="RDD" evidence="8">
    <location>
        <begin position="78"/>
        <end position="249"/>
    </location>
</feature>
<feature type="transmembrane region" description="Helical" evidence="7">
    <location>
        <begin position="91"/>
        <end position="110"/>
    </location>
</feature>
<accession>A0A1H4S7U3</accession>
<dbReference type="Proteomes" id="UP000182652">
    <property type="component" value="Unassembled WGS sequence"/>
</dbReference>
<dbReference type="InterPro" id="IPR010432">
    <property type="entry name" value="RDD"/>
</dbReference>
<evidence type="ECO:0000256" key="1">
    <source>
        <dbReference type="ARBA" id="ARBA00004651"/>
    </source>
</evidence>
<feature type="transmembrane region" description="Helical" evidence="7">
    <location>
        <begin position="185"/>
        <end position="207"/>
    </location>
</feature>
<organism evidence="9 10">
    <name type="scientific">Arthrobacter woluwensis</name>
    <dbReference type="NCBI Taxonomy" id="156980"/>
    <lineage>
        <taxon>Bacteria</taxon>
        <taxon>Bacillati</taxon>
        <taxon>Actinomycetota</taxon>
        <taxon>Actinomycetes</taxon>
        <taxon>Micrococcales</taxon>
        <taxon>Micrococcaceae</taxon>
        <taxon>Arthrobacter</taxon>
    </lineage>
</organism>
<name>A0A1H4S7U3_9MICC</name>
<protein>
    <submittedName>
        <fullName evidence="9">RDD family protein</fullName>
    </submittedName>
</protein>
<sequence length="522" mass="54681">MSINVERCPQCQQQLTPGAGFCLACGTSLSNRAALRNGVQHPQQPGGAPQGGPWQSSSPGIVAQHPDQLPATQPVVRAGAVKRLFSKVIDLAVPGIIAGILLSVGAAALLKNGLAGSANLGPSQEDVVFALIMSGLAVLIWLAYVVTMWIMEARSGNSLGNAIFGIRTTELEGYAPGAGAVFLRWLVLLAPNILFSLVGGIMAFFAPAGVVQIVGSIGSIVSFLWLIVAGVSNAWDPNERKQGWHDKVARTLVFDVRNGRNPVTTEGIAGSHSYPTLDLPAVRPVASPLAAQGQSRPAQQQPQQQSQPQQAVTPVVVPQPGPAAPQQHGRQVPPVPQAPFPVQFGEPGQFGEPAPFGHQQPSSPQPQQPQHQQHGQPAPFAPPQQQFAPPSAPADHGETMLRAHLPSGSAGQQDSLVLLFDDGAQVALDEGVLIGRNPAARAGEERLRLLALDDAGRSISKTHLLVVPASGGAWVTDRQSTNGSGEMLADGTLVRLVAGEARFVRPGSTVKFGDRTFKLSTP</sequence>